<name>A0ABV9SUX8_9BACT</name>
<comment type="cofactor">
    <cofactor evidence="1">
        <name>(6R)-5,10-methylene-5,6,7,8-tetrahydrofolate</name>
        <dbReference type="ChEBI" id="CHEBI:15636"/>
    </cofactor>
</comment>
<keyword evidence="5 6" id="KW-0157">Chromophore</keyword>
<dbReference type="InterPro" id="IPR002081">
    <property type="entry name" value="Cryptochrome/DNA_photolyase_1"/>
</dbReference>
<dbReference type="Gene3D" id="1.25.40.80">
    <property type="match status" value="1"/>
</dbReference>
<organism evidence="8 9">
    <name type="scientific">Negadavirga shengliensis</name>
    <dbReference type="NCBI Taxonomy" id="1389218"/>
    <lineage>
        <taxon>Bacteria</taxon>
        <taxon>Pseudomonadati</taxon>
        <taxon>Bacteroidota</taxon>
        <taxon>Cytophagia</taxon>
        <taxon>Cytophagales</taxon>
        <taxon>Cyclobacteriaceae</taxon>
        <taxon>Negadavirga</taxon>
    </lineage>
</organism>
<accession>A0ABV9SUX8</accession>
<evidence type="ECO:0000313" key="9">
    <source>
        <dbReference type="Proteomes" id="UP001595818"/>
    </source>
</evidence>
<evidence type="ECO:0000256" key="1">
    <source>
        <dbReference type="ARBA" id="ARBA00001932"/>
    </source>
</evidence>
<dbReference type="PANTHER" id="PTHR11455:SF9">
    <property type="entry name" value="CRYPTOCHROME CIRCADIAN CLOCK 5 ISOFORM X1"/>
    <property type="match status" value="1"/>
</dbReference>
<dbReference type="EMBL" id="JBHSJJ010000001">
    <property type="protein sequence ID" value="MFC4870167.1"/>
    <property type="molecule type" value="Genomic_DNA"/>
</dbReference>
<dbReference type="InterPro" id="IPR036155">
    <property type="entry name" value="Crypto/Photolyase_N_sf"/>
</dbReference>
<keyword evidence="3 6" id="KW-0285">Flavoprotein</keyword>
<dbReference type="PROSITE" id="PS00691">
    <property type="entry name" value="DNA_PHOTOLYASES_1_2"/>
    <property type="match status" value="1"/>
</dbReference>
<evidence type="ECO:0000256" key="4">
    <source>
        <dbReference type="ARBA" id="ARBA00022827"/>
    </source>
</evidence>
<proteinExistence type="inferred from homology"/>
<dbReference type="InterPro" id="IPR005101">
    <property type="entry name" value="Cryptochr/Photolyase_FAD-bd"/>
</dbReference>
<dbReference type="PANTHER" id="PTHR11455">
    <property type="entry name" value="CRYPTOCHROME"/>
    <property type="match status" value="1"/>
</dbReference>
<evidence type="ECO:0000313" key="8">
    <source>
        <dbReference type="EMBL" id="MFC4870167.1"/>
    </source>
</evidence>
<evidence type="ECO:0000259" key="7">
    <source>
        <dbReference type="PROSITE" id="PS51645"/>
    </source>
</evidence>
<evidence type="ECO:0000256" key="5">
    <source>
        <dbReference type="ARBA" id="ARBA00022991"/>
    </source>
</evidence>
<dbReference type="InterPro" id="IPR018394">
    <property type="entry name" value="DNA_photolyase_1_CS_C"/>
</dbReference>
<dbReference type="PROSITE" id="PS00394">
    <property type="entry name" value="DNA_PHOTOLYASES_1_1"/>
    <property type="match status" value="1"/>
</dbReference>
<dbReference type="InterPro" id="IPR036134">
    <property type="entry name" value="Crypto/Photolyase_FAD-like_sf"/>
</dbReference>
<dbReference type="PRINTS" id="PR00147">
    <property type="entry name" value="DNAPHOTLYASE"/>
</dbReference>
<dbReference type="GO" id="GO:0003904">
    <property type="term" value="F:deoxyribodipyrimidine photo-lyase activity"/>
    <property type="evidence" value="ECO:0007669"/>
    <property type="project" value="UniProtKB-EC"/>
</dbReference>
<dbReference type="EC" id="4.1.99.3" evidence="8"/>
<dbReference type="SUPFAM" id="SSF48173">
    <property type="entry name" value="Cryptochrome/photolyase FAD-binding domain"/>
    <property type="match status" value="1"/>
</dbReference>
<dbReference type="Gene3D" id="1.10.579.10">
    <property type="entry name" value="DNA Cyclobutane Dipyrimidine Photolyase, subunit A, domain 3"/>
    <property type="match status" value="1"/>
</dbReference>
<keyword evidence="4 6" id="KW-0274">FAD</keyword>
<sequence>MAKTAVFWFRRDLRLEDNVGLFHAYENECNVLPLFIFDEEILQKLEEKDDPRVGFIHDQLVRLHAALKDSGSSILVKKGKPLDVFCQLIKEYDIRAVYTNRDYEPYARERDKKVKQLLKSNNICFLDFKDQVIYEADEILKNSGDHYQVFTPYSAAWLKKFKASKFESLSLDKRKKGFYPTAPFPLPSLEELGFKKSHIRIPPLEINRSLIKNYDTTRDFPAENGTSRLGIHLRFGTLSIRRLAVTASELNPVFLNELIWREFYMMILYHNPDVVNKAFKPQYDRIRWRNDEKEFKSWCRGETGYPLVDAGMRQLNQTGYMHNRVRMVTASFLTKHLLIDWRWGETYFARKLLDYELASNNGGWQWAAGTGTDAQPYFRIFNPTAQMEKFDKDRRYVKKWVSEYGTPSYPAPIVDHRAARERALRVYRQALEE</sequence>
<keyword evidence="8" id="KW-0456">Lyase</keyword>
<dbReference type="InterPro" id="IPR006050">
    <property type="entry name" value="DNA_photolyase_N"/>
</dbReference>
<evidence type="ECO:0000256" key="3">
    <source>
        <dbReference type="ARBA" id="ARBA00022630"/>
    </source>
</evidence>
<dbReference type="PROSITE" id="PS51645">
    <property type="entry name" value="PHR_CRY_ALPHA_BETA"/>
    <property type="match status" value="1"/>
</dbReference>
<dbReference type="InterPro" id="IPR014729">
    <property type="entry name" value="Rossmann-like_a/b/a_fold"/>
</dbReference>
<comment type="cofactor">
    <cofactor evidence="2">
        <name>FAD</name>
        <dbReference type="ChEBI" id="CHEBI:57692"/>
    </cofactor>
</comment>
<comment type="caution">
    <text evidence="8">The sequence shown here is derived from an EMBL/GenBank/DDBJ whole genome shotgun (WGS) entry which is preliminary data.</text>
</comment>
<dbReference type="SUPFAM" id="SSF52425">
    <property type="entry name" value="Cryptochrome/photolyase, N-terminal domain"/>
    <property type="match status" value="1"/>
</dbReference>
<reference evidence="9" key="1">
    <citation type="journal article" date="2019" name="Int. J. Syst. Evol. Microbiol.">
        <title>The Global Catalogue of Microorganisms (GCM) 10K type strain sequencing project: providing services to taxonomists for standard genome sequencing and annotation.</title>
        <authorList>
            <consortium name="The Broad Institute Genomics Platform"/>
            <consortium name="The Broad Institute Genome Sequencing Center for Infectious Disease"/>
            <person name="Wu L."/>
            <person name="Ma J."/>
        </authorList>
    </citation>
    <scope>NUCLEOTIDE SEQUENCE [LARGE SCALE GENOMIC DNA]</scope>
    <source>
        <strain evidence="9">CGMCC 4.7466</strain>
    </source>
</reference>
<protein>
    <submittedName>
        <fullName evidence="8">Cryptochrome/photolyase family protein</fullName>
        <ecNumber evidence="8">4.1.99.3</ecNumber>
    </submittedName>
</protein>
<dbReference type="Pfam" id="PF00875">
    <property type="entry name" value="DNA_photolyase"/>
    <property type="match status" value="1"/>
</dbReference>
<dbReference type="Gene3D" id="3.40.50.620">
    <property type="entry name" value="HUPs"/>
    <property type="match status" value="1"/>
</dbReference>
<dbReference type="Pfam" id="PF03441">
    <property type="entry name" value="FAD_binding_7"/>
    <property type="match status" value="1"/>
</dbReference>
<gene>
    <name evidence="8" type="ORF">ACFPFU_00600</name>
</gene>
<comment type="similarity">
    <text evidence="6">Belongs to the DNA photolyase family.</text>
</comment>
<evidence type="ECO:0000256" key="6">
    <source>
        <dbReference type="RuleBase" id="RU004182"/>
    </source>
</evidence>
<keyword evidence="9" id="KW-1185">Reference proteome</keyword>
<dbReference type="RefSeq" id="WP_377060471.1">
    <property type="nucleotide sequence ID" value="NZ_JBHSJJ010000001.1"/>
</dbReference>
<evidence type="ECO:0000256" key="2">
    <source>
        <dbReference type="ARBA" id="ARBA00001974"/>
    </source>
</evidence>
<dbReference type="Proteomes" id="UP001595818">
    <property type="component" value="Unassembled WGS sequence"/>
</dbReference>
<feature type="domain" description="Photolyase/cryptochrome alpha/beta" evidence="7">
    <location>
        <begin position="3"/>
        <end position="133"/>
    </location>
</feature>